<feature type="chain" id="PRO_5003597469" evidence="2">
    <location>
        <begin position="21"/>
        <end position="401"/>
    </location>
</feature>
<accession>H5SMN3</accession>
<dbReference type="EMBL" id="AP011775">
    <property type="protein sequence ID" value="BAL57419.1"/>
    <property type="molecule type" value="Genomic_DNA"/>
</dbReference>
<dbReference type="SUPFAM" id="SSF69318">
    <property type="entry name" value="Integrin alpha N-terminal domain"/>
    <property type="match status" value="1"/>
</dbReference>
<feature type="signal peptide" evidence="2">
    <location>
        <begin position="1"/>
        <end position="20"/>
    </location>
</feature>
<dbReference type="Pfam" id="PF01839">
    <property type="entry name" value="FG-GAP"/>
    <property type="match status" value="1"/>
</dbReference>
<evidence type="ECO:0000313" key="3">
    <source>
        <dbReference type="EMBL" id="BAL57419.1"/>
    </source>
</evidence>
<organism evidence="3">
    <name type="scientific">uncultured Acetothermia bacterium</name>
    <dbReference type="NCBI Taxonomy" id="236499"/>
    <lineage>
        <taxon>Bacteria</taxon>
        <taxon>Candidatus Bipolaricaulota</taxon>
        <taxon>environmental samples</taxon>
    </lineage>
</organism>
<dbReference type="Gene3D" id="2.130.10.130">
    <property type="entry name" value="Integrin alpha, N-terminal"/>
    <property type="match status" value="3"/>
</dbReference>
<evidence type="ECO:0000256" key="1">
    <source>
        <dbReference type="ARBA" id="ARBA00022729"/>
    </source>
</evidence>
<dbReference type="PANTHER" id="PTHR46580:SF4">
    <property type="entry name" value="ATP_GTP-BINDING PROTEIN"/>
    <property type="match status" value="1"/>
</dbReference>
<evidence type="ECO:0000256" key="2">
    <source>
        <dbReference type="SAM" id="SignalP"/>
    </source>
</evidence>
<protein>
    <submittedName>
        <fullName evidence="3">FG-GAP repeat-calx-beta domain-containing protein</fullName>
    </submittedName>
</protein>
<proteinExistence type="predicted"/>
<name>H5SMN3_9BACT</name>
<dbReference type="InterPro" id="IPR013517">
    <property type="entry name" value="FG-GAP"/>
</dbReference>
<dbReference type="PANTHER" id="PTHR46580">
    <property type="entry name" value="SENSOR KINASE-RELATED"/>
    <property type="match status" value="1"/>
</dbReference>
<reference evidence="3" key="2">
    <citation type="journal article" date="2012" name="PLoS ONE">
        <title>A Deeply Branching Thermophilic Bacterium with an Ancient Acetyl-CoA Pathway Dominates a Subsurface Ecosystem.</title>
        <authorList>
            <person name="Takami H."/>
            <person name="Noguchi H."/>
            <person name="Takaki Y."/>
            <person name="Uchiyama I."/>
            <person name="Toyoda A."/>
            <person name="Nishi S."/>
            <person name="Chee G.-J."/>
            <person name="Arai W."/>
            <person name="Nunoura T."/>
            <person name="Itoh T."/>
            <person name="Hattori M."/>
            <person name="Takai K."/>
        </authorList>
    </citation>
    <scope>NUCLEOTIDE SEQUENCE</scope>
</reference>
<dbReference type="AlphaFoldDB" id="H5SMN3"/>
<gene>
    <name evidence="3" type="ORF">HGMM_F50D11C28</name>
</gene>
<sequence length="401" mass="41820">MALSLALLLSATGVSGPIVAFRPAQHIRSGSGTTAVALGDLNRDGIRDIIASTVIVTNEEKGIKTLNLAVAVGGMGGLVPQLIEFNSVKIDDTVKIPRGRVLALGDLNGDGSLDAVLAYPTGGNFWTFWGDREKTFRPSASRDLPRGLRDVSGVAVADFTNDGRLDIVCTNLQGSVFLFVNNGTEQVDRWTMRETFVGGSLQSLAVSDLNRDGKTDIVVSSIGRAAILLGDGTGGFAIAQRLSAGLYSGDSPAWIEIADINNDTFSDVVTANPESDRLLVFVGDGAGRLEEPRAWATGALDPRAVVAADFNGDGWLDLAATNSSSNLVTVHLNDGFGGFGSRVLIEPPRGKPVQPNRAIPVAVGSLPVSLASGDLDGDGTVDLVVANQGDGSVSVLLNERR</sequence>
<dbReference type="Pfam" id="PF13517">
    <property type="entry name" value="FG-GAP_3"/>
    <property type="match status" value="2"/>
</dbReference>
<dbReference type="InterPro" id="IPR028994">
    <property type="entry name" value="Integrin_alpha_N"/>
</dbReference>
<keyword evidence="1 2" id="KW-0732">Signal</keyword>
<reference evidence="3" key="1">
    <citation type="journal article" date="2005" name="Environ. Microbiol.">
        <title>Genetic and functional properties of uncultivated thermophilic crenarchaeotes from a subsurface gold mine as revealed by analysis of genome fragments.</title>
        <authorList>
            <person name="Nunoura T."/>
            <person name="Hirayama H."/>
            <person name="Takami H."/>
            <person name="Oida H."/>
            <person name="Nishi S."/>
            <person name="Shimamura S."/>
            <person name="Suzuki Y."/>
            <person name="Inagaki F."/>
            <person name="Takai K."/>
            <person name="Nealson K.H."/>
            <person name="Horikoshi K."/>
        </authorList>
    </citation>
    <scope>NUCLEOTIDE SEQUENCE</scope>
</reference>